<evidence type="ECO:0000313" key="1">
    <source>
        <dbReference type="EMBL" id="SPP33675.1"/>
    </source>
</evidence>
<organism evidence="1">
    <name type="scientific">Wolbachia endosymbiont of Aleurodicus floccissimus</name>
    <dbReference type="NCBI Taxonomy" id="2152762"/>
    <lineage>
        <taxon>Bacteria</taxon>
        <taxon>Pseudomonadati</taxon>
        <taxon>Pseudomonadota</taxon>
        <taxon>Alphaproteobacteria</taxon>
        <taxon>Rickettsiales</taxon>
        <taxon>Anaplasmataceae</taxon>
        <taxon>Wolbachieae</taxon>
        <taxon>Wolbachia</taxon>
    </lineage>
</organism>
<accession>A0A3B0J036</accession>
<name>A0A3B0J036_9RICK</name>
<proteinExistence type="predicted"/>
<dbReference type="EMBL" id="OUNF01000015">
    <property type="protein sequence ID" value="SPP33675.1"/>
    <property type="molecule type" value="Genomic_DNA"/>
</dbReference>
<sequence>MIRECKKLLPYILNLIIITVRDTLRAQNLSLSADFSVKLLIKKRSVSSSVYTRILNLCRMCAALFSNLFHTGGFYVHNSRYLTFTLAKNQ</sequence>
<gene>
    <name evidence="1" type="ORF">WBAF_0064</name>
</gene>
<reference evidence="1" key="1">
    <citation type="submission" date="2018-04" db="EMBL/GenBank/DDBJ databases">
        <authorList>
            <person name="Go L.Y."/>
            <person name="Mitchell J.A."/>
        </authorList>
    </citation>
    <scope>NUCLEOTIDE SEQUENCE</scope>
    <source>
        <strain evidence="1">WBAF</strain>
    </source>
</reference>
<protein>
    <submittedName>
        <fullName evidence="1">Uncharacterized protein</fullName>
    </submittedName>
</protein>
<dbReference type="AlphaFoldDB" id="A0A3B0J036"/>